<dbReference type="PANTHER" id="PTHR35038">
    <property type="entry name" value="DISSIMILATORY SULFITE REDUCTASE SIRA"/>
    <property type="match status" value="1"/>
</dbReference>
<feature type="chain" id="PRO_5043950434" evidence="2">
    <location>
        <begin position="28"/>
        <end position="527"/>
    </location>
</feature>
<evidence type="ECO:0000256" key="1">
    <source>
        <dbReference type="ARBA" id="ARBA00022729"/>
    </source>
</evidence>
<dbReference type="RefSeq" id="WP_366923743.1">
    <property type="nucleotide sequence ID" value="NZ_CP121694.1"/>
</dbReference>
<protein>
    <submittedName>
        <fullName evidence="4">Cytochrome c3 family protein</fullName>
    </submittedName>
</protein>
<evidence type="ECO:0000313" key="5">
    <source>
        <dbReference type="Proteomes" id="UP001329915"/>
    </source>
</evidence>
<dbReference type="InterPro" id="IPR051829">
    <property type="entry name" value="Multiheme_Cytochr_ET"/>
</dbReference>
<dbReference type="Gene3D" id="1.10.1130.10">
    <property type="entry name" value="Flavocytochrome C3, Chain A"/>
    <property type="match status" value="1"/>
</dbReference>
<name>A0AAU0UKN9_9FIRM</name>
<dbReference type="GO" id="GO:0016491">
    <property type="term" value="F:oxidoreductase activity"/>
    <property type="evidence" value="ECO:0007669"/>
    <property type="project" value="TreeGrafter"/>
</dbReference>
<reference evidence="4 5" key="1">
    <citation type="submission" date="2023-04" db="EMBL/GenBank/DDBJ databases">
        <authorList>
            <person name="Hsu D."/>
        </authorList>
    </citation>
    <scope>NUCLEOTIDE SEQUENCE [LARGE SCALE GENOMIC DNA]</scope>
    <source>
        <strain evidence="4 5">MK1</strain>
    </source>
</reference>
<dbReference type="EMBL" id="CP121694">
    <property type="protein sequence ID" value="WRO20865.1"/>
    <property type="molecule type" value="Genomic_DNA"/>
</dbReference>
<gene>
    <name evidence="4" type="ORF">MFMK1_000655</name>
</gene>
<evidence type="ECO:0000259" key="3">
    <source>
        <dbReference type="Pfam" id="PF09699"/>
    </source>
</evidence>
<dbReference type="InterPro" id="IPR036280">
    <property type="entry name" value="Multihaem_cyt_sf"/>
</dbReference>
<organism evidence="4 5">
    <name type="scientific">Metallumcola ferriviriculae</name>
    <dbReference type="NCBI Taxonomy" id="3039180"/>
    <lineage>
        <taxon>Bacteria</taxon>
        <taxon>Bacillati</taxon>
        <taxon>Bacillota</taxon>
        <taxon>Clostridia</taxon>
        <taxon>Neomoorellales</taxon>
        <taxon>Desulfitibacteraceae</taxon>
        <taxon>Metallumcola</taxon>
    </lineage>
</organism>
<evidence type="ECO:0000313" key="4">
    <source>
        <dbReference type="EMBL" id="WRO20865.1"/>
    </source>
</evidence>
<dbReference type="Pfam" id="PF09699">
    <property type="entry name" value="Paired_CXXCH_1"/>
    <property type="match status" value="1"/>
</dbReference>
<evidence type="ECO:0000256" key="2">
    <source>
        <dbReference type="SAM" id="SignalP"/>
    </source>
</evidence>
<keyword evidence="1 2" id="KW-0732">Signal</keyword>
<feature type="signal peptide" evidence="2">
    <location>
        <begin position="1"/>
        <end position="27"/>
    </location>
</feature>
<dbReference type="PANTHER" id="PTHR35038:SF6">
    <property type="entry name" value="SURFACE LOCALIZED DECAHEME CYTOCHROME C LIPOPROTEIN"/>
    <property type="match status" value="1"/>
</dbReference>
<dbReference type="KEGG" id="dbc:MFMK1_000655"/>
<dbReference type="SUPFAM" id="SSF48695">
    <property type="entry name" value="Multiheme cytochromes"/>
    <property type="match status" value="1"/>
</dbReference>
<feature type="domain" description="Doubled CXXCH motif" evidence="3">
    <location>
        <begin position="85"/>
        <end position="125"/>
    </location>
</feature>
<dbReference type="AlphaFoldDB" id="A0AAU0UKN9"/>
<dbReference type="Proteomes" id="UP001329915">
    <property type="component" value="Chromosome"/>
</dbReference>
<accession>A0AAU0UKN9</accession>
<sequence length="527" mass="56927">MQKTYLKKLVLLILLLIVVIPNGTALAHEVYNDNMEPEDGPMGAIGTYIYGTNANKTGTGTGIVEGYDMSKDYKVRRADGNPYVHGQFKKNTNACASCHMTHTAAGGSLLLRNGVYNTCTACHDGTLGKLNVFDIPVYDSSVEAADYVNVGGGSFGGVVDTVYNASMHLARGSITLVTAPGGNKSLNADLNGDGINDTETESWTGDFDCSACHQPHGSYSDRLLVPNPANIERQALTVASWEVIGTQDGTNVWGAVYEGEVVEGPWLHMESYSLGKTQTVIYQAVYEVDVSITPMVVDPDKNQGDDGYILPSSVHLNDNFAINYAQGIATKKDSYTPPANLKIAIVPALVVKVDKGYFEGDGDSVPVGPYNVDVLGGGNSYEQGLDGTIIRWQGVNETTNLGKNGITWFCAGCHTDYYAEKYDAGGGLEGRYATAYRHTINRQSVDGSGEQSFVYEYGLYQGSQEDVLTCLSCHYAHGTTKQIMRNADDTQAQDADANPSSAIKRYVNMAVCWKCHGEELDPEFHSF</sequence>
<dbReference type="InterPro" id="IPR010177">
    <property type="entry name" value="Paired_CXXCH_1"/>
</dbReference>
<keyword evidence="5" id="KW-1185">Reference proteome</keyword>
<proteinExistence type="predicted"/>